<reference evidence="1 2" key="1">
    <citation type="submission" date="2017-05" db="EMBL/GenBank/DDBJ databases">
        <authorList>
            <person name="Song R."/>
            <person name="Chenine A.L."/>
            <person name="Ruprecht R.M."/>
        </authorList>
    </citation>
    <scope>NUCLEOTIDE SEQUENCE [LARGE SCALE GENOMIC DNA]</scope>
</reference>
<dbReference type="EMBL" id="MF042360">
    <property type="protein sequence ID" value="ARV77030.1"/>
    <property type="molecule type" value="Genomic_DNA"/>
</dbReference>
<dbReference type="Proteomes" id="UP000225448">
    <property type="component" value="Segment"/>
</dbReference>
<gene>
    <name evidence="1" type="ORF">PHABIO_399</name>
</gene>
<proteinExistence type="predicted"/>
<protein>
    <submittedName>
        <fullName evidence="1">Uncharacterized protein</fullName>
    </submittedName>
</protein>
<organism evidence="1 2">
    <name type="scientific">Pseudomonas phage Phabio</name>
    <dbReference type="NCBI Taxonomy" id="2006668"/>
    <lineage>
        <taxon>Viruses</taxon>
        <taxon>Duplodnaviria</taxon>
        <taxon>Heunggongvirae</taxon>
        <taxon>Uroviricota</taxon>
        <taxon>Caudoviricetes</taxon>
        <taxon>Chimalliviridae</taxon>
        <taxon>Phabiovirus</taxon>
        <taxon>Phabiovirus phabio</taxon>
    </lineage>
</organism>
<sequence length="117" mass="13654">MNQFFQTREFRASQIVRAKVTLVDAKGEVYLHEGQEARIMMCDPEKYPDRPYGLRKVDEHVTRNFFAAEQLEAHPEYPAKVSVWEANPAERYSHPSHPRHEELRACGWRVDPATIGM</sequence>
<keyword evidence="2" id="KW-1185">Reference proteome</keyword>
<accession>A0A1Y0SUK0</accession>
<evidence type="ECO:0000313" key="2">
    <source>
        <dbReference type="Proteomes" id="UP000225448"/>
    </source>
</evidence>
<name>A0A1Y0SUK0_9CAUD</name>
<evidence type="ECO:0000313" key="1">
    <source>
        <dbReference type="EMBL" id="ARV77030.1"/>
    </source>
</evidence>